<dbReference type="InterPro" id="IPR021454">
    <property type="entry name" value="DUF3105"/>
</dbReference>
<dbReference type="AlphaFoldDB" id="A0A2I9DVS4"/>
<evidence type="ECO:0000313" key="2">
    <source>
        <dbReference type="Proteomes" id="UP000236569"/>
    </source>
</evidence>
<dbReference type="GO" id="GO:0005737">
    <property type="term" value="C:cytoplasm"/>
    <property type="evidence" value="ECO:0007669"/>
    <property type="project" value="TreeGrafter"/>
</dbReference>
<comment type="caution">
    <text evidence="1">The sequence shown here is derived from an EMBL/GenBank/DDBJ whole genome shotgun (WGS) entry which is preliminary data.</text>
</comment>
<sequence length="168" mass="18072">MNRTVLLTLPALLALASCNRGGGEIEGVQSFQNKGGAHQEGRITYAQTPPAGGPHNPAWQNCGVYDRPLYDEYAVHSLEHGAVWLSYQPGLPADQVGALKTLVEGRSYTLLSPHESQKAPLVLTAWNRQLVVQDVSDPRVKQFLQTYEQGGEAPEIGASCSGAYNGTV</sequence>
<reference evidence="2" key="1">
    <citation type="submission" date="2018-01" db="EMBL/GenBank/DDBJ databases">
        <title>Draft Genome Sequence of the Radioresistant Bacterium Deinococcus aerius TR0125, Isolated from the Higher Atmosphere above Japan.</title>
        <authorList>
            <person name="Satoh K."/>
            <person name="Arai H."/>
            <person name="Sanzen T."/>
            <person name="Kawaguchi Y."/>
            <person name="Hayashi H."/>
            <person name="Yokobori S."/>
            <person name="Yamagishi A."/>
            <person name="Oono Y."/>
            <person name="Narumi I."/>
        </authorList>
    </citation>
    <scope>NUCLEOTIDE SEQUENCE [LARGE SCALE GENOMIC DNA]</scope>
    <source>
        <strain evidence="2">TR0125</strain>
    </source>
</reference>
<name>A0A2I9DVS4_9DEIO</name>
<dbReference type="OrthoDB" id="164831at2"/>
<dbReference type="PANTHER" id="PTHR34179:SF1">
    <property type="entry name" value="TUMOR PROTEIN P53-INDUCIBLE PROTEIN 13"/>
    <property type="match status" value="1"/>
</dbReference>
<dbReference type="Pfam" id="PF11303">
    <property type="entry name" value="DUF3105"/>
    <property type="match status" value="1"/>
</dbReference>
<proteinExistence type="predicted"/>
<accession>A0A2I9DVS4</accession>
<dbReference type="EMBL" id="BFAG01000002">
    <property type="protein sequence ID" value="GBF04595.1"/>
    <property type="molecule type" value="Genomic_DNA"/>
</dbReference>
<dbReference type="PROSITE" id="PS51257">
    <property type="entry name" value="PROKAR_LIPOPROTEIN"/>
    <property type="match status" value="1"/>
</dbReference>
<dbReference type="RefSeq" id="WP_103128091.1">
    <property type="nucleotide sequence ID" value="NZ_BFAG01000002.1"/>
</dbReference>
<protein>
    <recommendedName>
        <fullName evidence="3">DUF3105 domain-containing protein</fullName>
    </recommendedName>
</protein>
<evidence type="ECO:0008006" key="3">
    <source>
        <dbReference type="Google" id="ProtNLM"/>
    </source>
</evidence>
<keyword evidence="2" id="KW-1185">Reference proteome</keyword>
<organism evidence="1 2">
    <name type="scientific">Deinococcus aerius</name>
    <dbReference type="NCBI Taxonomy" id="200253"/>
    <lineage>
        <taxon>Bacteria</taxon>
        <taxon>Thermotogati</taxon>
        <taxon>Deinococcota</taxon>
        <taxon>Deinococci</taxon>
        <taxon>Deinococcales</taxon>
        <taxon>Deinococcaceae</taxon>
        <taxon>Deinococcus</taxon>
    </lineage>
</organism>
<dbReference type="Proteomes" id="UP000236569">
    <property type="component" value="Unassembled WGS sequence"/>
</dbReference>
<dbReference type="PANTHER" id="PTHR34179">
    <property type="entry name" value="TUMOR PROTEIN P53-INDUCIBLE PROTEIN 13"/>
    <property type="match status" value="1"/>
</dbReference>
<evidence type="ECO:0000313" key="1">
    <source>
        <dbReference type="EMBL" id="GBF04595.1"/>
    </source>
</evidence>
<gene>
    <name evidence="1" type="ORF">DAERI_020192</name>
</gene>